<name>A0A1C3YWG1_9BACT</name>
<dbReference type="InterPro" id="IPR016181">
    <property type="entry name" value="Acyl_CoA_acyltransferase"/>
</dbReference>
<dbReference type="PANTHER" id="PTHR43877">
    <property type="entry name" value="AMINOALKYLPHOSPHONATE N-ACETYLTRANSFERASE-RELATED-RELATED"/>
    <property type="match status" value="1"/>
</dbReference>
<evidence type="ECO:0000313" key="4">
    <source>
        <dbReference type="EMBL" id="SCB74358.1"/>
    </source>
</evidence>
<dbReference type="AlphaFoldDB" id="A0A1C3YWG1"/>
<dbReference type="OrthoDB" id="9792929at2"/>
<evidence type="ECO:0000256" key="2">
    <source>
        <dbReference type="ARBA" id="ARBA00023315"/>
    </source>
</evidence>
<dbReference type="GO" id="GO:0016747">
    <property type="term" value="F:acyltransferase activity, transferring groups other than amino-acyl groups"/>
    <property type="evidence" value="ECO:0007669"/>
    <property type="project" value="InterPro"/>
</dbReference>
<reference evidence="4 5" key="1">
    <citation type="submission" date="2016-08" db="EMBL/GenBank/DDBJ databases">
        <authorList>
            <person name="Seilhamer J.J."/>
        </authorList>
    </citation>
    <scope>NUCLEOTIDE SEQUENCE [LARGE SCALE GENOMIC DNA]</scope>
    <source>
        <strain evidence="4 5">A37T2</strain>
    </source>
</reference>
<dbReference type="InterPro" id="IPR050832">
    <property type="entry name" value="Bact_Acetyltransf"/>
</dbReference>
<keyword evidence="2" id="KW-0012">Acyltransferase</keyword>
<dbReference type="STRING" id="1335309.GA0116948_101135"/>
<dbReference type="SUPFAM" id="SSF55729">
    <property type="entry name" value="Acyl-CoA N-acyltransferases (Nat)"/>
    <property type="match status" value="1"/>
</dbReference>
<evidence type="ECO:0000256" key="1">
    <source>
        <dbReference type="ARBA" id="ARBA00022679"/>
    </source>
</evidence>
<accession>A0A1C3YWG1</accession>
<dbReference type="Proteomes" id="UP000242818">
    <property type="component" value="Unassembled WGS sequence"/>
</dbReference>
<organism evidence="4 5">
    <name type="scientific">Chitinophaga costaii</name>
    <dbReference type="NCBI Taxonomy" id="1335309"/>
    <lineage>
        <taxon>Bacteria</taxon>
        <taxon>Pseudomonadati</taxon>
        <taxon>Bacteroidota</taxon>
        <taxon>Chitinophagia</taxon>
        <taxon>Chitinophagales</taxon>
        <taxon>Chitinophagaceae</taxon>
        <taxon>Chitinophaga</taxon>
    </lineage>
</organism>
<feature type="domain" description="N-acetyltransferase" evidence="3">
    <location>
        <begin position="1"/>
        <end position="146"/>
    </location>
</feature>
<dbReference type="EMBL" id="FMAR01000001">
    <property type="protein sequence ID" value="SCB74358.1"/>
    <property type="molecule type" value="Genomic_DNA"/>
</dbReference>
<proteinExistence type="predicted"/>
<gene>
    <name evidence="4" type="ORF">GA0116948_101135</name>
</gene>
<dbReference type="RefSeq" id="WP_089707955.1">
    <property type="nucleotide sequence ID" value="NZ_FMAR01000001.1"/>
</dbReference>
<dbReference type="PROSITE" id="PS51186">
    <property type="entry name" value="GNAT"/>
    <property type="match status" value="1"/>
</dbReference>
<evidence type="ECO:0000259" key="3">
    <source>
        <dbReference type="PROSITE" id="PS51186"/>
    </source>
</evidence>
<dbReference type="PANTHER" id="PTHR43877:SF2">
    <property type="entry name" value="AMINOALKYLPHOSPHONATE N-ACETYLTRANSFERASE-RELATED"/>
    <property type="match status" value="1"/>
</dbReference>
<dbReference type="Pfam" id="PF00583">
    <property type="entry name" value="Acetyltransf_1"/>
    <property type="match status" value="1"/>
</dbReference>
<sequence>MNIVTAELAHLDVVAGLFDAYRAWYHQIPDLEGATAFVRERLQAKDSVILLAEDNGHFIGFTQLYPIFSSIRMRKAWLLNDLFLLEPHRGKGGGSLLLAAAHAMARASGAGWVMLQTDMVNTGAQALYERTGYRRDGHCYYYYLNL</sequence>
<protein>
    <submittedName>
        <fullName evidence="4">Acetyltransferase, GNAT family</fullName>
    </submittedName>
</protein>
<dbReference type="Gene3D" id="3.40.630.30">
    <property type="match status" value="1"/>
</dbReference>
<evidence type="ECO:0000313" key="5">
    <source>
        <dbReference type="Proteomes" id="UP000242818"/>
    </source>
</evidence>
<keyword evidence="5" id="KW-1185">Reference proteome</keyword>
<dbReference type="InterPro" id="IPR000182">
    <property type="entry name" value="GNAT_dom"/>
</dbReference>
<keyword evidence="1 4" id="KW-0808">Transferase</keyword>